<organism evidence="3">
    <name type="scientific">uncultured Thiotrichaceae bacterium</name>
    <dbReference type="NCBI Taxonomy" id="298394"/>
    <lineage>
        <taxon>Bacteria</taxon>
        <taxon>Pseudomonadati</taxon>
        <taxon>Pseudomonadota</taxon>
        <taxon>Gammaproteobacteria</taxon>
        <taxon>Thiotrichales</taxon>
        <taxon>Thiotrichaceae</taxon>
        <taxon>environmental samples</taxon>
    </lineage>
</organism>
<accession>A0A6S6THH4</accession>
<evidence type="ECO:0000256" key="1">
    <source>
        <dbReference type="ARBA" id="ARBA00010116"/>
    </source>
</evidence>
<feature type="non-terminal residue" evidence="3">
    <location>
        <position position="633"/>
    </location>
</feature>
<dbReference type="InterPro" id="IPR003344">
    <property type="entry name" value="Big_1_dom"/>
</dbReference>
<feature type="domain" description="Big-1" evidence="2">
    <location>
        <begin position="59"/>
        <end position="136"/>
    </location>
</feature>
<dbReference type="EMBL" id="CACVAV010000254">
    <property type="protein sequence ID" value="CAA6815907.1"/>
    <property type="molecule type" value="Genomic_DNA"/>
</dbReference>
<protein>
    <recommendedName>
        <fullName evidence="2">Big-1 domain-containing protein</fullName>
    </recommendedName>
</protein>
<feature type="domain" description="Big-1" evidence="2">
    <location>
        <begin position="261"/>
        <end position="345"/>
    </location>
</feature>
<gene>
    <name evidence="3" type="ORF">HELGO_WM45586</name>
</gene>
<proteinExistence type="inferred from homology"/>
<name>A0A6S6THH4_9GAMM</name>
<sequence>MLYKIKRIASVVAVISVASCGGGSGDNYIVGGADVINSDSSGGTDTTGDTTTSADARIADLEIAVSSRQLASDGSDPVIISAVVKDANNNILKDVDVEFAVDNGGTIEPDEGNATVALGTDGGSAVSGGSAVKTAKLKPGYRRDNRNLLVTVTAGGQERSIDIEVTGTAVKLTGPENVLVNSTGSYSVTLTDSGSEPLTHQVLSVTSAQGNTITPKTDNGLSTDQEGKVVFEMSAGVSGVDTLTVSALGASATQNITISGNDFSLDCENQEIGVNTDEVVNLVWTRDGVPQANKVIYLSATRGVVPNTVTTDANGKASFTMSSTTAGGVVLTAIETGSGLNATMVREFVATTPKYLSAQSEQSNISPEGQANILAIVRDAAYNPVKNQKVKFNIVYDTVNGSLSSPTATTDSLGRAGVVYTAGNASSARNGVEIQATLQNNALISDAIKLSVGDRAVQIVLGHDENMAEDGVFYKKTFGVIVTDSAGNPVANKAVDFTLMPIGYYKGVMSCPVDAGTTTPWHWTPTIYCSSEDLNDNAYLDEGEDFNGNDRLDPTHTATITNKKAVTDAEGKANVEVVYQQSQALWSKLRLSATTSVEGTEYVESLEFVLSILADDSDNCLNEPVPNSVSPYG</sequence>
<dbReference type="AlphaFoldDB" id="A0A6S6THH4"/>
<evidence type="ECO:0000259" key="2">
    <source>
        <dbReference type="SMART" id="SM00634"/>
    </source>
</evidence>
<dbReference type="InterPro" id="IPR013783">
    <property type="entry name" value="Ig-like_fold"/>
</dbReference>
<comment type="similarity">
    <text evidence="1">Belongs to the intimin/invasin family.</text>
</comment>
<dbReference type="PROSITE" id="PS51257">
    <property type="entry name" value="PROKAR_LIPOPROTEIN"/>
    <property type="match status" value="1"/>
</dbReference>
<dbReference type="SMART" id="SM00634">
    <property type="entry name" value="BID_1"/>
    <property type="match status" value="3"/>
</dbReference>
<dbReference type="SUPFAM" id="SSF49373">
    <property type="entry name" value="Invasin/intimin cell-adhesion fragments"/>
    <property type="match status" value="3"/>
</dbReference>
<feature type="domain" description="Big-1" evidence="2">
    <location>
        <begin position="354"/>
        <end position="448"/>
    </location>
</feature>
<dbReference type="InterPro" id="IPR008964">
    <property type="entry name" value="Invasin/intimin_cell_adhesion"/>
</dbReference>
<reference evidence="3" key="1">
    <citation type="submission" date="2020-01" db="EMBL/GenBank/DDBJ databases">
        <authorList>
            <person name="Meier V. D."/>
            <person name="Meier V D."/>
        </authorList>
    </citation>
    <scope>NUCLEOTIDE SEQUENCE</scope>
    <source>
        <strain evidence="3">HLG_WM_MAG_08</strain>
    </source>
</reference>
<dbReference type="Gene3D" id="2.60.40.10">
    <property type="entry name" value="Immunoglobulins"/>
    <property type="match status" value="3"/>
</dbReference>
<evidence type="ECO:0000313" key="3">
    <source>
        <dbReference type="EMBL" id="CAA6815907.1"/>
    </source>
</evidence>